<dbReference type="AlphaFoldDB" id="A0A6J7C6C2"/>
<dbReference type="Pfam" id="PF13177">
    <property type="entry name" value="DNA_pol3_delta2"/>
    <property type="match status" value="1"/>
</dbReference>
<protein>
    <submittedName>
        <fullName evidence="1">Unannotated protein</fullName>
    </submittedName>
</protein>
<accession>A0A6J7C6C2</accession>
<dbReference type="Gene3D" id="3.40.50.300">
    <property type="entry name" value="P-loop containing nucleotide triphosphate hydrolases"/>
    <property type="match status" value="1"/>
</dbReference>
<dbReference type="PANTHER" id="PTHR11669:SF8">
    <property type="entry name" value="DNA POLYMERASE III SUBUNIT DELTA"/>
    <property type="match status" value="1"/>
</dbReference>
<proteinExistence type="predicted"/>
<dbReference type="PANTHER" id="PTHR11669">
    <property type="entry name" value="REPLICATION FACTOR C / DNA POLYMERASE III GAMMA-TAU SUBUNIT"/>
    <property type="match status" value="1"/>
</dbReference>
<dbReference type="EMBL" id="CAFBND010000034">
    <property type="protein sequence ID" value="CAB4940818.1"/>
    <property type="molecule type" value="Genomic_DNA"/>
</dbReference>
<reference evidence="1" key="1">
    <citation type="submission" date="2020-05" db="EMBL/GenBank/DDBJ databases">
        <authorList>
            <person name="Chiriac C."/>
            <person name="Salcher M."/>
            <person name="Ghai R."/>
            <person name="Kavagutti S V."/>
        </authorList>
    </citation>
    <scope>NUCLEOTIDE SEQUENCE</scope>
</reference>
<evidence type="ECO:0000313" key="1">
    <source>
        <dbReference type="EMBL" id="CAB4852288.1"/>
    </source>
</evidence>
<evidence type="ECO:0000313" key="3">
    <source>
        <dbReference type="EMBL" id="CAB5035598.1"/>
    </source>
</evidence>
<dbReference type="InterPro" id="IPR027417">
    <property type="entry name" value="P-loop_NTPase"/>
</dbReference>
<dbReference type="GO" id="GO:0006261">
    <property type="term" value="P:DNA-templated DNA replication"/>
    <property type="evidence" value="ECO:0007669"/>
    <property type="project" value="TreeGrafter"/>
</dbReference>
<evidence type="ECO:0000313" key="2">
    <source>
        <dbReference type="EMBL" id="CAB4940818.1"/>
    </source>
</evidence>
<dbReference type="InterPro" id="IPR050238">
    <property type="entry name" value="DNA_Rep/Repair_Clamp_Loader"/>
</dbReference>
<gene>
    <name evidence="1" type="ORF">UFOPK3268_01584</name>
    <name evidence="2" type="ORF">UFOPK3752_01056</name>
    <name evidence="3" type="ORF">UFOPK4150_01515</name>
</gene>
<dbReference type="NCBIfam" id="NF005926">
    <property type="entry name" value="PRK07940.1"/>
    <property type="match status" value="1"/>
</dbReference>
<dbReference type="EMBL" id="CAFBPU010000032">
    <property type="protein sequence ID" value="CAB5035598.1"/>
    <property type="molecule type" value="Genomic_DNA"/>
</dbReference>
<sequence length="394" mass="42122">MTDVFTELVGQDHAAAQLRAASSDAPAARAGLPSQAMTHAWLITGPPGSGRSTAALAFAAALVCPEGGCGTCQECVAVKNSVHADVEHVVPESVTYSVAETRDLVHRSALSPSRAPWHVFVLEDADRLNAESANTLLKSIEEPTPGTVWVLCAPSTEDVLPTIRSRCRHLMLATPSTSEVAQALVDVYGIDPAMASFAARAAQGHIGRARALATDESARIRRQDVLRIPTLVADLGSCLVLAADLVSTVADDASAICDPLDEREMKALRAAYGEGAEGKGIGTVERRAKGAVKALEDRQKRRRRRVVRDQLDRVIVDLIAFYRDVLVLQLGAASGLVNDEMRPAIERVAAESEPHQTLRRVDALERTRNLLEANVAPLLAFESLTVSLKDPTLG</sequence>
<name>A0A6J7C6C2_9ZZZZ</name>
<dbReference type="EMBL" id="CAFBIZ010000250">
    <property type="protein sequence ID" value="CAB4852288.1"/>
    <property type="molecule type" value="Genomic_DNA"/>
</dbReference>
<dbReference type="SUPFAM" id="SSF52540">
    <property type="entry name" value="P-loop containing nucleoside triphosphate hydrolases"/>
    <property type="match status" value="1"/>
</dbReference>
<organism evidence="1">
    <name type="scientific">freshwater metagenome</name>
    <dbReference type="NCBI Taxonomy" id="449393"/>
    <lineage>
        <taxon>unclassified sequences</taxon>
        <taxon>metagenomes</taxon>
        <taxon>ecological metagenomes</taxon>
    </lineage>
</organism>